<dbReference type="CDD" id="cd01884">
    <property type="entry name" value="EF_Tu"/>
    <property type="match status" value="1"/>
</dbReference>
<dbReference type="InterPro" id="IPR004541">
    <property type="entry name" value="Transl_elong_EFTu/EF1A_bac/org"/>
</dbReference>
<dbReference type="RefSeq" id="WP_085544296.1">
    <property type="nucleotide sequence ID" value="NZ_FXBB01000010.1"/>
</dbReference>
<dbReference type="InterPro" id="IPR004161">
    <property type="entry name" value="EFTu-like_2"/>
</dbReference>
<dbReference type="InterPro" id="IPR004160">
    <property type="entry name" value="Transl_elong_EFTu/EF1A_C"/>
</dbReference>
<dbReference type="Gene3D" id="3.40.50.300">
    <property type="entry name" value="P-loop containing nucleotide triphosphate hydrolases"/>
    <property type="match status" value="1"/>
</dbReference>
<accession>A0A1X7J8P6</accession>
<dbReference type="InterPro" id="IPR033720">
    <property type="entry name" value="EFTU_2"/>
</dbReference>
<feature type="domain" description="Tr-type G" evidence="11">
    <location>
        <begin position="10"/>
        <end position="209"/>
    </location>
</feature>
<keyword evidence="4" id="KW-0547">Nucleotide-binding</keyword>
<dbReference type="OrthoDB" id="9804504at2"/>
<sequence length="369" mass="41036">MAKEKFERTKPHLNIGTIGHIDHGKTSLTAAISKSLASAGYADFSKFEDIDKAPEERERGITINIAHIEYQTDKRHYAHIDCPGHADYIKNMITGAAQMDGGILVVSAADGPMPQTREHVLLARQVNVPALVVFMNKVDMVDDDELLDLVEMEIRELLDKYNFPGDDVPIIRGSALKVLEESDGTREDKWSKAIWELMDACDNYFPDPVRDTDKTFLMPIEDVFTITGRGTVVTGRVEQGVIHSGDEVEIVGIRDTQKTVATSLEMFRKILDEALAGDNVGVLLRGTGKDDVERGQVLAKPGSIKPHTKFKAEVYVLKKEEGGRHTPFFKGYKPQFYFRTTDVTGAIELPEGVEMVMPGDNATFKVELI</sequence>
<evidence type="ECO:0000256" key="6">
    <source>
        <dbReference type="ARBA" id="ARBA00022917"/>
    </source>
</evidence>
<evidence type="ECO:0000256" key="9">
    <source>
        <dbReference type="ARBA" id="ARBA00055368"/>
    </source>
</evidence>
<dbReference type="GO" id="GO:0003924">
    <property type="term" value="F:GTPase activity"/>
    <property type="evidence" value="ECO:0007669"/>
    <property type="project" value="InterPro"/>
</dbReference>
<dbReference type="EMBL" id="FXBB01000010">
    <property type="protein sequence ID" value="SMG24122.1"/>
    <property type="molecule type" value="Genomic_DNA"/>
</dbReference>
<comment type="function">
    <text evidence="9">Protects glycyl-tRNA(Gly) from hydrolysis by E.coli D-aminoacyl-tRNA deacylase (dtd).</text>
</comment>
<evidence type="ECO:0000256" key="1">
    <source>
        <dbReference type="ARBA" id="ARBA00004496"/>
    </source>
</evidence>
<dbReference type="PROSITE" id="PS00301">
    <property type="entry name" value="G_TR_1"/>
    <property type="match status" value="1"/>
</dbReference>
<dbReference type="InterPro" id="IPR009001">
    <property type="entry name" value="Transl_elong_EF1A/Init_IF2_C"/>
</dbReference>
<dbReference type="CDD" id="cd03707">
    <property type="entry name" value="EFTU_III"/>
    <property type="match status" value="1"/>
</dbReference>
<evidence type="ECO:0000256" key="5">
    <source>
        <dbReference type="ARBA" id="ARBA00022768"/>
    </source>
</evidence>
<dbReference type="SUPFAM" id="SSF50447">
    <property type="entry name" value="Translation proteins"/>
    <property type="match status" value="1"/>
</dbReference>
<comment type="subcellular location">
    <subcellularLocation>
        <location evidence="1">Cytoplasm</location>
    </subcellularLocation>
</comment>
<evidence type="ECO:0000313" key="13">
    <source>
        <dbReference type="EMBL" id="SMG49525.1"/>
    </source>
</evidence>
<dbReference type="Gene3D" id="2.40.30.10">
    <property type="entry name" value="Translation factors"/>
    <property type="match status" value="2"/>
</dbReference>
<dbReference type="SUPFAM" id="SSF50465">
    <property type="entry name" value="EF-Tu/eEF-1alpha/eIF2-gamma C-terminal domain"/>
    <property type="match status" value="1"/>
</dbReference>
<keyword evidence="14" id="KW-1185">Reference proteome</keyword>
<organism evidence="12 14">
    <name type="scientific">Dethiosulfovibrio salsuginis</name>
    <dbReference type="NCBI Taxonomy" id="561720"/>
    <lineage>
        <taxon>Bacteria</taxon>
        <taxon>Thermotogati</taxon>
        <taxon>Synergistota</taxon>
        <taxon>Synergistia</taxon>
        <taxon>Synergistales</taxon>
        <taxon>Dethiosulfovibrionaceae</taxon>
        <taxon>Dethiosulfovibrio</taxon>
    </lineage>
</organism>
<evidence type="ECO:0000256" key="8">
    <source>
        <dbReference type="ARBA" id="ARBA00029554"/>
    </source>
</evidence>
<dbReference type="InterPro" id="IPR031157">
    <property type="entry name" value="G_TR_CS"/>
</dbReference>
<name>A0A1X7J8P6_9BACT</name>
<dbReference type="Pfam" id="PF00009">
    <property type="entry name" value="GTP_EFTU"/>
    <property type="match status" value="1"/>
</dbReference>
<dbReference type="CDD" id="cd03697">
    <property type="entry name" value="EFTU_II"/>
    <property type="match status" value="1"/>
</dbReference>
<dbReference type="Pfam" id="PF03144">
    <property type="entry name" value="GTP_EFTU_D2"/>
    <property type="match status" value="1"/>
</dbReference>
<dbReference type="GO" id="GO:0005829">
    <property type="term" value="C:cytosol"/>
    <property type="evidence" value="ECO:0007669"/>
    <property type="project" value="TreeGrafter"/>
</dbReference>
<dbReference type="GO" id="GO:0003746">
    <property type="term" value="F:translation elongation factor activity"/>
    <property type="evidence" value="ECO:0007669"/>
    <property type="project" value="UniProtKB-UniRule"/>
</dbReference>
<dbReference type="InterPro" id="IPR027417">
    <property type="entry name" value="P-loop_NTPase"/>
</dbReference>
<evidence type="ECO:0000256" key="4">
    <source>
        <dbReference type="ARBA" id="ARBA00022741"/>
    </source>
</evidence>
<keyword evidence="3" id="KW-0963">Cytoplasm</keyword>
<dbReference type="PROSITE" id="PS51722">
    <property type="entry name" value="G_TR_2"/>
    <property type="match status" value="1"/>
</dbReference>
<dbReference type="SUPFAM" id="SSF52540">
    <property type="entry name" value="P-loop containing nucleoside triphosphate hydrolases"/>
    <property type="match status" value="1"/>
</dbReference>
<dbReference type="NCBIfam" id="NF009372">
    <property type="entry name" value="PRK12735.1"/>
    <property type="match status" value="1"/>
</dbReference>
<dbReference type="STRING" id="561720.SAMN06275492_1101"/>
<dbReference type="GO" id="GO:0005525">
    <property type="term" value="F:GTP binding"/>
    <property type="evidence" value="ECO:0007669"/>
    <property type="project" value="UniProtKB-UniRule"/>
</dbReference>
<dbReference type="FunFam" id="2.40.30.10:FF:000001">
    <property type="entry name" value="Elongation factor Tu"/>
    <property type="match status" value="1"/>
</dbReference>
<reference evidence="12" key="1">
    <citation type="submission" date="2017-04" db="EMBL/GenBank/DDBJ databases">
        <authorList>
            <person name="Afonso C.L."/>
            <person name="Miller P.J."/>
            <person name="Scott M.A."/>
            <person name="Spackman E."/>
            <person name="Goraichik I."/>
            <person name="Dimitrov K.M."/>
            <person name="Suarez D.L."/>
            <person name="Swayne D.E."/>
        </authorList>
    </citation>
    <scope>NUCLEOTIDE SEQUENCE [LARGE SCALE GENOMIC DNA]</scope>
    <source>
        <strain evidence="12">USBA 82</strain>
    </source>
</reference>
<dbReference type="Pfam" id="PF03143">
    <property type="entry name" value="GTP_EFTU_D3"/>
    <property type="match status" value="1"/>
</dbReference>
<evidence type="ECO:0000259" key="11">
    <source>
        <dbReference type="PROSITE" id="PS51722"/>
    </source>
</evidence>
<evidence type="ECO:0000313" key="14">
    <source>
        <dbReference type="Proteomes" id="UP000193355"/>
    </source>
</evidence>
<dbReference type="InterPro" id="IPR005225">
    <property type="entry name" value="Small_GTP-bd"/>
</dbReference>
<dbReference type="InterPro" id="IPR000795">
    <property type="entry name" value="T_Tr_GTP-bd_dom"/>
</dbReference>
<reference evidence="14" key="2">
    <citation type="submission" date="2017-04" db="EMBL/GenBank/DDBJ databases">
        <authorList>
            <person name="Varghese N."/>
            <person name="Submissions S."/>
        </authorList>
    </citation>
    <scope>NUCLEOTIDE SEQUENCE [LARGE SCALE GENOMIC DNA]</scope>
    <source>
        <strain evidence="14">USBA 82</strain>
    </source>
</reference>
<dbReference type="PRINTS" id="PR00315">
    <property type="entry name" value="ELONGATNFCT"/>
</dbReference>
<evidence type="ECO:0000256" key="10">
    <source>
        <dbReference type="NCBIfam" id="TIGR00485"/>
    </source>
</evidence>
<dbReference type="EMBL" id="FXBB01000049">
    <property type="protein sequence ID" value="SMG49525.1"/>
    <property type="molecule type" value="Genomic_DNA"/>
</dbReference>
<evidence type="ECO:0000256" key="2">
    <source>
        <dbReference type="ARBA" id="ARBA00007249"/>
    </source>
</evidence>
<dbReference type="NCBIfam" id="NF000766">
    <property type="entry name" value="PRK00049.1"/>
    <property type="match status" value="1"/>
</dbReference>
<keyword evidence="6" id="KW-0648">Protein biosynthesis</keyword>
<evidence type="ECO:0000313" key="12">
    <source>
        <dbReference type="EMBL" id="SMG24122.1"/>
    </source>
</evidence>
<comment type="similarity">
    <text evidence="2">Belongs to the TRAFAC class translation factor GTPase superfamily. Classic translation factor GTPase family. EF-Tu/EF-1A subfamily.</text>
</comment>
<dbReference type="Proteomes" id="UP000193355">
    <property type="component" value="Unassembled WGS sequence"/>
</dbReference>
<dbReference type="InterPro" id="IPR041709">
    <property type="entry name" value="EF-Tu_GTP-bd"/>
</dbReference>
<evidence type="ECO:0000256" key="3">
    <source>
        <dbReference type="ARBA" id="ARBA00022490"/>
    </source>
</evidence>
<keyword evidence="7" id="KW-0342">GTP-binding</keyword>
<dbReference type="NCBIfam" id="TIGR00231">
    <property type="entry name" value="small_GTP"/>
    <property type="match status" value="1"/>
</dbReference>
<dbReference type="FunFam" id="3.40.50.300:FF:000003">
    <property type="entry name" value="Elongation factor Tu"/>
    <property type="match status" value="1"/>
</dbReference>
<protein>
    <recommendedName>
        <fullName evidence="8 10">Elongation factor Tu</fullName>
    </recommendedName>
</protein>
<keyword evidence="5 12" id="KW-0251">Elongation factor</keyword>
<dbReference type="HAMAP" id="MF_00118_B">
    <property type="entry name" value="EF_Tu_B"/>
    <property type="match status" value="1"/>
</dbReference>
<dbReference type="AlphaFoldDB" id="A0A1X7J8P6"/>
<dbReference type="PANTHER" id="PTHR43721:SF22">
    <property type="entry name" value="ELONGATION FACTOR TU, MITOCHONDRIAL"/>
    <property type="match status" value="1"/>
</dbReference>
<feature type="non-terminal residue" evidence="12">
    <location>
        <position position="369"/>
    </location>
</feature>
<gene>
    <name evidence="12" type="ORF">SAMN06275492_1101</name>
    <name evidence="13" type="ORF">SAMN06275492_14921</name>
</gene>
<evidence type="ECO:0000256" key="7">
    <source>
        <dbReference type="ARBA" id="ARBA00023134"/>
    </source>
</evidence>
<dbReference type="NCBIfam" id="TIGR00485">
    <property type="entry name" value="EF-Tu"/>
    <property type="match status" value="1"/>
</dbReference>
<dbReference type="NCBIfam" id="NF009373">
    <property type="entry name" value="PRK12736.1"/>
    <property type="match status" value="1"/>
</dbReference>
<dbReference type="InterPro" id="IPR009000">
    <property type="entry name" value="Transl_B-barrel_sf"/>
</dbReference>
<dbReference type="InterPro" id="IPR050055">
    <property type="entry name" value="EF-Tu_GTPase"/>
</dbReference>
<dbReference type="PANTHER" id="PTHR43721">
    <property type="entry name" value="ELONGATION FACTOR TU-RELATED"/>
    <property type="match status" value="1"/>
</dbReference>
<proteinExistence type="inferred from homology"/>